<reference evidence="8 9" key="1">
    <citation type="journal article" date="2012" name="J. Bacteriol.">
        <title>Complete Genome Sequence of Providencia stuartii Clinical Isolate MRSN 2154.</title>
        <authorList>
            <person name="Clifford R.J."/>
            <person name="Hang J."/>
            <person name="Riley M.C."/>
            <person name="Onmus-Leone F."/>
            <person name="Kuschner R.A."/>
            <person name="Lesho E.P."/>
            <person name="Waterman P.E."/>
        </authorList>
    </citation>
    <scope>NUCLEOTIDE SEQUENCE [LARGE SCALE GENOMIC DNA]</scope>
    <source>
        <strain evidence="8 9">MRSN 2154</strain>
    </source>
</reference>
<evidence type="ECO:0000256" key="4">
    <source>
        <dbReference type="ARBA" id="ARBA00022764"/>
    </source>
</evidence>
<gene>
    <name evidence="8" type="ordered locus">S70_21110</name>
</gene>
<reference evidence="9" key="2">
    <citation type="submission" date="2012-04" db="EMBL/GenBank/DDBJ databases">
        <title>Complete genome sequence of Providencia stuartii clinical isolate MRSN 2154.</title>
        <authorList>
            <person name="Clifford R.J."/>
            <person name="Hang J."/>
            <person name="Riley M.C."/>
            <person name="Onmus-Leone F."/>
            <person name="Kuschner R.A."/>
            <person name="Lesho E.P."/>
            <person name="Waterman P.E."/>
        </authorList>
    </citation>
    <scope>NUCLEOTIDE SEQUENCE [LARGE SCALE GENOMIC DNA]</scope>
    <source>
        <strain evidence="9">MRSN 2154</strain>
    </source>
</reference>
<evidence type="ECO:0000256" key="1">
    <source>
        <dbReference type="ARBA" id="ARBA00004418"/>
    </source>
</evidence>
<dbReference type="SUPFAM" id="SSF49354">
    <property type="entry name" value="PapD-like"/>
    <property type="match status" value="1"/>
</dbReference>
<dbReference type="SUPFAM" id="SSF49584">
    <property type="entry name" value="Periplasmic chaperone C-domain"/>
    <property type="match status" value="1"/>
</dbReference>
<comment type="similarity">
    <text evidence="2">Belongs to the periplasmic pilus chaperone family.</text>
</comment>
<evidence type="ECO:0000313" key="8">
    <source>
        <dbReference type="EMBL" id="AFH96001.1"/>
    </source>
</evidence>
<dbReference type="InterPro" id="IPR008962">
    <property type="entry name" value="PapD-like_sf"/>
</dbReference>
<comment type="subcellular location">
    <subcellularLocation>
        <location evidence="1">Periplasm</location>
    </subcellularLocation>
</comment>
<accession>A0A140NSU9</accession>
<protein>
    <submittedName>
        <fullName evidence="8">Fimbrial chaperone</fullName>
    </submittedName>
</protein>
<dbReference type="PANTHER" id="PTHR30251">
    <property type="entry name" value="PILUS ASSEMBLY CHAPERONE"/>
    <property type="match status" value="1"/>
</dbReference>
<dbReference type="InterPro" id="IPR013783">
    <property type="entry name" value="Ig-like_fold"/>
</dbReference>
<dbReference type="InterPro" id="IPR016147">
    <property type="entry name" value="Pili_assmbl_chaperone_N"/>
</dbReference>
<evidence type="ECO:0000256" key="3">
    <source>
        <dbReference type="ARBA" id="ARBA00022729"/>
    </source>
</evidence>
<dbReference type="HOGENOM" id="CLU_070768_5_1_6"/>
<dbReference type="AlphaFoldDB" id="A0A140NSU9"/>
<evidence type="ECO:0000256" key="5">
    <source>
        <dbReference type="ARBA" id="ARBA00023186"/>
    </source>
</evidence>
<evidence type="ECO:0000259" key="7">
    <source>
        <dbReference type="Pfam" id="PF02753"/>
    </source>
</evidence>
<dbReference type="InterPro" id="IPR036316">
    <property type="entry name" value="Pili_assmbl_chap_C_dom_sf"/>
</dbReference>
<dbReference type="GO" id="GO:0071555">
    <property type="term" value="P:cell wall organization"/>
    <property type="evidence" value="ECO:0007669"/>
    <property type="project" value="InterPro"/>
</dbReference>
<dbReference type="Proteomes" id="UP000005012">
    <property type="component" value="Chromosome"/>
</dbReference>
<dbReference type="InterPro" id="IPR001829">
    <property type="entry name" value="Pili_assmbl_chaperone_bac"/>
</dbReference>
<feature type="domain" description="Pili assembly chaperone N-terminal" evidence="6">
    <location>
        <begin position="29"/>
        <end position="151"/>
    </location>
</feature>
<evidence type="ECO:0000256" key="2">
    <source>
        <dbReference type="ARBA" id="ARBA00007399"/>
    </source>
</evidence>
<dbReference type="PATRIC" id="fig|1157951.4.peg.4240"/>
<dbReference type="RefSeq" id="WP_014658390.1">
    <property type="nucleotide sequence ID" value="NC_017731.1"/>
</dbReference>
<dbReference type="OrthoDB" id="6464870at2"/>
<dbReference type="InterPro" id="IPR016148">
    <property type="entry name" value="Pili_assmbl_chaperone_C"/>
</dbReference>
<proteinExistence type="inferred from homology"/>
<evidence type="ECO:0000259" key="6">
    <source>
        <dbReference type="Pfam" id="PF00345"/>
    </source>
</evidence>
<name>A0A140NSU9_PROSM</name>
<dbReference type="EMBL" id="CP003488">
    <property type="protein sequence ID" value="AFH96001.1"/>
    <property type="molecule type" value="Genomic_DNA"/>
</dbReference>
<dbReference type="GeneID" id="93519263"/>
<feature type="domain" description="Pili assembly chaperone C-terminal" evidence="7">
    <location>
        <begin position="173"/>
        <end position="233"/>
    </location>
</feature>
<dbReference type="PANTHER" id="PTHR30251:SF0">
    <property type="entry name" value="FIMBRIAL CHAPERONE PROTEIN ELFD-RELATED"/>
    <property type="match status" value="1"/>
</dbReference>
<keyword evidence="4" id="KW-0574">Periplasm</keyword>
<dbReference type="Pfam" id="PF02753">
    <property type="entry name" value="PapD_C"/>
    <property type="match status" value="1"/>
</dbReference>
<dbReference type="Pfam" id="PF00345">
    <property type="entry name" value="PapD_N"/>
    <property type="match status" value="1"/>
</dbReference>
<dbReference type="KEGG" id="psi:S70_21110"/>
<organism evidence="8 9">
    <name type="scientific">Providencia stuartii (strain MRSN 2154)</name>
    <dbReference type="NCBI Taxonomy" id="1157951"/>
    <lineage>
        <taxon>Bacteria</taxon>
        <taxon>Pseudomonadati</taxon>
        <taxon>Pseudomonadota</taxon>
        <taxon>Gammaproteobacteria</taxon>
        <taxon>Enterobacterales</taxon>
        <taxon>Morganellaceae</taxon>
        <taxon>Providencia</taxon>
    </lineage>
</organism>
<keyword evidence="3" id="KW-0732">Signal</keyword>
<dbReference type="InterPro" id="IPR050643">
    <property type="entry name" value="Periplasmic_pilus_chap"/>
</dbReference>
<dbReference type="Gene3D" id="2.60.40.10">
    <property type="entry name" value="Immunoglobulins"/>
    <property type="match status" value="2"/>
</dbReference>
<evidence type="ECO:0000313" key="9">
    <source>
        <dbReference type="Proteomes" id="UP000005012"/>
    </source>
</evidence>
<keyword evidence="5" id="KW-0143">Chaperone</keyword>
<dbReference type="PRINTS" id="PR00969">
    <property type="entry name" value="CHAPERONPILI"/>
</dbReference>
<sequence length="249" mass="27790">MRRIIFSLFCLVGTLILLTDLSSNAYAGLLLEQTRIIWNGDSTQESITLKNDSDSVYLVQSGVFDTPIGQKESGVFLVTPPLYRLNPNSQQAMKILPEEKITQLPKDKESLFYFSVIGIPGVTTNNNEEQVAKLSIGTRLVIKLFYRPNGLTQSSEDAIKGLQFYLHKKNVCIENPSPYHITLSSLKINNKQYPKISGVIIPPKSRYLINNTGEVNQSSKIVWKAVNDYGGDSEDNTASLILGERKTCQ</sequence>
<dbReference type="GO" id="GO:0030288">
    <property type="term" value="C:outer membrane-bounded periplasmic space"/>
    <property type="evidence" value="ECO:0007669"/>
    <property type="project" value="InterPro"/>
</dbReference>